<evidence type="ECO:0000313" key="3">
    <source>
        <dbReference type="Proteomes" id="UP000192907"/>
    </source>
</evidence>
<name>A0A1Y6B8J1_9BACT</name>
<reference evidence="3" key="1">
    <citation type="submission" date="2017-04" db="EMBL/GenBank/DDBJ databases">
        <authorList>
            <person name="Varghese N."/>
            <person name="Submissions S."/>
        </authorList>
    </citation>
    <scope>NUCLEOTIDE SEQUENCE [LARGE SCALE GENOMIC DNA]</scope>
    <source>
        <strain evidence="3">RKEM611</strain>
    </source>
</reference>
<evidence type="ECO:0000256" key="1">
    <source>
        <dbReference type="SAM" id="MobiDB-lite"/>
    </source>
</evidence>
<protein>
    <recommendedName>
        <fullName evidence="4">TolB-like 6-blade propeller-like</fullName>
    </recommendedName>
</protein>
<feature type="compositionally biased region" description="Basic and acidic residues" evidence="1">
    <location>
        <begin position="25"/>
        <end position="40"/>
    </location>
</feature>
<organism evidence="2 3">
    <name type="scientific">Pseudobacteriovorax antillogorgiicola</name>
    <dbReference type="NCBI Taxonomy" id="1513793"/>
    <lineage>
        <taxon>Bacteria</taxon>
        <taxon>Pseudomonadati</taxon>
        <taxon>Bdellovibrionota</taxon>
        <taxon>Oligoflexia</taxon>
        <taxon>Oligoflexales</taxon>
        <taxon>Pseudobacteriovoracaceae</taxon>
        <taxon>Pseudobacteriovorax</taxon>
    </lineage>
</organism>
<dbReference type="STRING" id="1513793.SAMN06296036_10290"/>
<gene>
    <name evidence="2" type="ORF">SAMN06296036_10290</name>
</gene>
<evidence type="ECO:0008006" key="4">
    <source>
        <dbReference type="Google" id="ProtNLM"/>
    </source>
</evidence>
<feature type="region of interest" description="Disordered" evidence="1">
    <location>
        <begin position="23"/>
        <end position="51"/>
    </location>
</feature>
<dbReference type="Proteomes" id="UP000192907">
    <property type="component" value="Unassembled WGS sequence"/>
</dbReference>
<dbReference type="OrthoDB" id="9801244at2"/>
<keyword evidence="3" id="KW-1185">Reference proteome</keyword>
<sequence length="361" mass="39762">MKEKIFFVCISLLNACSNASFTNKDTSKRTGEPQRVEGAPEVRNPQSQPTTMPPVSIDAAGWPLDFLEASCILKDGTLRTIRDDDDNQSAGNSCFLVDPSIDELSGMTSSYFSDGMVWVHNDSGPSTSLFALNLKGELLATLNSDTISNLDWEDIDTYYSVQLQKPFIYLGDIGDGGKNPGQVFIYIIEEPLINTANLGQVVSSRNVRRITLNYNSGEVYDFESLFVDPSNGDVYLFRKGAPELYVALGSDILASDSVPLRQAIASGNWTRVPSAADISPLRNEIIIRDETQAFLYTIQNGEPVALALSRNPIIINLAFEFNGEAISYSRDGRDFYTASENKDSSLISQPILVYSRNLLMP</sequence>
<evidence type="ECO:0000313" key="2">
    <source>
        <dbReference type="EMBL" id="SME94096.1"/>
    </source>
</evidence>
<accession>A0A1Y6B8J1</accession>
<dbReference type="RefSeq" id="WP_132315577.1">
    <property type="nucleotide sequence ID" value="NZ_FWZT01000002.1"/>
</dbReference>
<dbReference type="AlphaFoldDB" id="A0A1Y6B8J1"/>
<proteinExistence type="predicted"/>
<dbReference type="EMBL" id="FWZT01000002">
    <property type="protein sequence ID" value="SME94096.1"/>
    <property type="molecule type" value="Genomic_DNA"/>
</dbReference>